<feature type="region of interest" description="Disordered" evidence="1">
    <location>
        <begin position="1"/>
        <end position="20"/>
    </location>
</feature>
<dbReference type="Proteomes" id="UP000011064">
    <property type="component" value="Unassembled WGS sequence"/>
</dbReference>
<dbReference type="InParanoid" id="L8G666"/>
<organism evidence="2 3">
    <name type="scientific">Pseudogymnoascus destructans (strain ATCC MYA-4855 / 20631-21)</name>
    <name type="common">Bat white-nose syndrome fungus</name>
    <name type="synonym">Geomyces destructans</name>
    <dbReference type="NCBI Taxonomy" id="658429"/>
    <lineage>
        <taxon>Eukaryota</taxon>
        <taxon>Fungi</taxon>
        <taxon>Dikarya</taxon>
        <taxon>Ascomycota</taxon>
        <taxon>Pezizomycotina</taxon>
        <taxon>Leotiomycetes</taxon>
        <taxon>Thelebolales</taxon>
        <taxon>Thelebolaceae</taxon>
        <taxon>Pseudogymnoascus</taxon>
    </lineage>
</organism>
<dbReference type="VEuPathDB" id="FungiDB:GMDG_08608"/>
<name>L8G666_PSED2</name>
<evidence type="ECO:0000256" key="1">
    <source>
        <dbReference type="SAM" id="MobiDB-lite"/>
    </source>
</evidence>
<evidence type="ECO:0000313" key="2">
    <source>
        <dbReference type="EMBL" id="ELR08158.1"/>
    </source>
</evidence>
<reference evidence="3" key="1">
    <citation type="submission" date="2010-09" db="EMBL/GenBank/DDBJ databases">
        <title>The genome sequence of Geomyces destructans 20631-21.</title>
        <authorList>
            <consortium name="The Broad Institute Genome Sequencing Platform"/>
            <person name="Cuomo C.A."/>
            <person name="Blehert D.S."/>
            <person name="Lorch J.M."/>
            <person name="Young S.K."/>
            <person name="Zeng Q."/>
            <person name="Gargeya S."/>
            <person name="Fitzgerald M."/>
            <person name="Haas B."/>
            <person name="Abouelleil A."/>
            <person name="Alvarado L."/>
            <person name="Arachchi H.M."/>
            <person name="Berlin A."/>
            <person name="Brown A."/>
            <person name="Chapman S.B."/>
            <person name="Chen Z."/>
            <person name="Dunbar C."/>
            <person name="Freedman E."/>
            <person name="Gearin G."/>
            <person name="Gellesch M."/>
            <person name="Goldberg J."/>
            <person name="Griggs A."/>
            <person name="Gujja S."/>
            <person name="Heiman D."/>
            <person name="Howarth C."/>
            <person name="Larson L."/>
            <person name="Lui A."/>
            <person name="MacDonald P.J.P."/>
            <person name="Montmayeur A."/>
            <person name="Murphy C."/>
            <person name="Neiman D."/>
            <person name="Pearson M."/>
            <person name="Priest M."/>
            <person name="Roberts A."/>
            <person name="Saif S."/>
            <person name="Shea T."/>
            <person name="Shenoy N."/>
            <person name="Sisk P."/>
            <person name="Stolte C."/>
            <person name="Sykes S."/>
            <person name="Wortman J."/>
            <person name="Nusbaum C."/>
            <person name="Birren B."/>
        </authorList>
    </citation>
    <scope>NUCLEOTIDE SEQUENCE [LARGE SCALE GENOMIC DNA]</scope>
    <source>
        <strain evidence="3">ATCC MYA-4855 / 20631-21</strain>
    </source>
</reference>
<accession>L8G666</accession>
<keyword evidence="3" id="KW-1185">Reference proteome</keyword>
<gene>
    <name evidence="2" type="ORF">GMDG_08608</name>
</gene>
<feature type="compositionally biased region" description="Polar residues" evidence="1">
    <location>
        <begin position="10"/>
        <end position="20"/>
    </location>
</feature>
<feature type="non-terminal residue" evidence="2">
    <location>
        <position position="201"/>
    </location>
</feature>
<proteinExistence type="predicted"/>
<protein>
    <submittedName>
        <fullName evidence="2">Uncharacterized protein</fullName>
    </submittedName>
</protein>
<evidence type="ECO:0000313" key="3">
    <source>
        <dbReference type="Proteomes" id="UP000011064"/>
    </source>
</evidence>
<dbReference type="HOGENOM" id="CLU_104299_0_0_1"/>
<sequence>MKEDEKSKNKNTQQVTKCRNNMSEVERTIDNAKRADTAAVSYALRNLRATSEFKNLDSQAQERRVEAQKTEVALKCVRDGKHATVVQQRLGIGEGGGAYSLWDNGNIAWETKDEDDEVVQEAMWREDEKANGVDDVGIQKIQREMVAQSVATTKKVDQLGFSLWRRKWRVAYQSTLRLMKKVNTDPDFLEKLPPAIDPTTG</sequence>
<dbReference type="AlphaFoldDB" id="L8G666"/>
<dbReference type="EMBL" id="GL573609">
    <property type="protein sequence ID" value="ELR08158.1"/>
    <property type="molecule type" value="Genomic_DNA"/>
</dbReference>